<proteinExistence type="predicted"/>
<gene>
    <name evidence="2" type="ORF">L207DRAFT_534795</name>
</gene>
<evidence type="ECO:0000313" key="3">
    <source>
        <dbReference type="Proteomes" id="UP000235786"/>
    </source>
</evidence>
<organism evidence="2 3">
    <name type="scientific">Hyaloscypha variabilis (strain UAMH 11265 / GT02V1 / F)</name>
    <name type="common">Meliniomyces variabilis</name>
    <dbReference type="NCBI Taxonomy" id="1149755"/>
    <lineage>
        <taxon>Eukaryota</taxon>
        <taxon>Fungi</taxon>
        <taxon>Dikarya</taxon>
        <taxon>Ascomycota</taxon>
        <taxon>Pezizomycotina</taxon>
        <taxon>Leotiomycetes</taxon>
        <taxon>Helotiales</taxon>
        <taxon>Hyaloscyphaceae</taxon>
        <taxon>Hyaloscypha</taxon>
        <taxon>Hyaloscypha variabilis</taxon>
    </lineage>
</organism>
<evidence type="ECO:0000256" key="1">
    <source>
        <dbReference type="SAM" id="MobiDB-lite"/>
    </source>
</evidence>
<accession>A0A2J6R7H7</accession>
<feature type="compositionally biased region" description="Pro residues" evidence="1">
    <location>
        <begin position="57"/>
        <end position="66"/>
    </location>
</feature>
<feature type="compositionally biased region" description="Basic residues" evidence="1">
    <location>
        <begin position="16"/>
        <end position="30"/>
    </location>
</feature>
<dbReference type="AlphaFoldDB" id="A0A2J6R7H7"/>
<sequence length="218" mass="23828">MAASTERMGNSTSTMHHLHPLMHHHPRHRAPLPPNNLKAPSPPQKSPPASPRHSRPATPPSPPPQPLIGCAETSARKIAEAESPPIRGSFNDVIALAPQYWAATTKEGALFRRRFPLSAVHGIHLSKEEEGGRRPARALLANTDACTALRQHTHPSIPPCILLDVDESCFSCAWDGSWIRKYEKEIDAAPSVLVLPRAYAYADTLFLFSSHSTTIVVS</sequence>
<feature type="region of interest" description="Disordered" evidence="1">
    <location>
        <begin position="1"/>
        <end position="69"/>
    </location>
</feature>
<dbReference type="EMBL" id="KZ613954">
    <property type="protein sequence ID" value="PMD34471.1"/>
    <property type="molecule type" value="Genomic_DNA"/>
</dbReference>
<name>A0A2J6R7H7_HYAVF</name>
<feature type="compositionally biased region" description="Pro residues" evidence="1">
    <location>
        <begin position="40"/>
        <end position="50"/>
    </location>
</feature>
<dbReference type="Proteomes" id="UP000235786">
    <property type="component" value="Unassembled WGS sequence"/>
</dbReference>
<protein>
    <submittedName>
        <fullName evidence="2">Uncharacterized protein</fullName>
    </submittedName>
</protein>
<evidence type="ECO:0000313" key="2">
    <source>
        <dbReference type="EMBL" id="PMD34471.1"/>
    </source>
</evidence>
<keyword evidence="3" id="KW-1185">Reference proteome</keyword>
<reference evidence="2 3" key="1">
    <citation type="submission" date="2016-04" db="EMBL/GenBank/DDBJ databases">
        <title>A degradative enzymes factory behind the ericoid mycorrhizal symbiosis.</title>
        <authorList>
            <consortium name="DOE Joint Genome Institute"/>
            <person name="Martino E."/>
            <person name="Morin E."/>
            <person name="Grelet G."/>
            <person name="Kuo A."/>
            <person name="Kohler A."/>
            <person name="Daghino S."/>
            <person name="Barry K."/>
            <person name="Choi C."/>
            <person name="Cichocki N."/>
            <person name="Clum A."/>
            <person name="Copeland A."/>
            <person name="Hainaut M."/>
            <person name="Haridas S."/>
            <person name="Labutti K."/>
            <person name="Lindquist E."/>
            <person name="Lipzen A."/>
            <person name="Khouja H.-R."/>
            <person name="Murat C."/>
            <person name="Ohm R."/>
            <person name="Olson A."/>
            <person name="Spatafora J."/>
            <person name="Veneault-Fourrey C."/>
            <person name="Henrissat B."/>
            <person name="Grigoriev I."/>
            <person name="Martin F."/>
            <person name="Perotto S."/>
        </authorList>
    </citation>
    <scope>NUCLEOTIDE SEQUENCE [LARGE SCALE GENOMIC DNA]</scope>
    <source>
        <strain evidence="2 3">F</strain>
    </source>
</reference>